<gene>
    <name evidence="1" type="ORF">NQ317_019878</name>
</gene>
<name>A0ABQ9J947_9CUCU</name>
<dbReference type="Proteomes" id="UP001162164">
    <property type="component" value="Unassembled WGS sequence"/>
</dbReference>
<sequence>MKRIARYFFYAIGYVHGGKYRGNANVHDDVLYYKTNLAQEGNIHFHDMDTINLMAMIINSHWRMLNCKIRIYGTDGPYLQIAATAFARKKIKEN</sequence>
<evidence type="ECO:0000313" key="2">
    <source>
        <dbReference type="Proteomes" id="UP001162164"/>
    </source>
</evidence>
<protein>
    <submittedName>
        <fullName evidence="1">Uncharacterized protein</fullName>
    </submittedName>
</protein>
<keyword evidence="2" id="KW-1185">Reference proteome</keyword>
<comment type="caution">
    <text evidence="1">The sequence shown here is derived from an EMBL/GenBank/DDBJ whole genome shotgun (WGS) entry which is preliminary data.</text>
</comment>
<accession>A0ABQ9J947</accession>
<reference evidence="1" key="1">
    <citation type="journal article" date="2023" name="Insect Mol. Biol.">
        <title>Genome sequencing provides insights into the evolution of gene families encoding plant cell wall-degrading enzymes in longhorned beetles.</title>
        <authorList>
            <person name="Shin N.R."/>
            <person name="Okamura Y."/>
            <person name="Kirsch R."/>
            <person name="Pauchet Y."/>
        </authorList>
    </citation>
    <scope>NUCLEOTIDE SEQUENCE</scope>
    <source>
        <strain evidence="1">MMC_N1</strain>
    </source>
</reference>
<organism evidence="1 2">
    <name type="scientific">Molorchus minor</name>
    <dbReference type="NCBI Taxonomy" id="1323400"/>
    <lineage>
        <taxon>Eukaryota</taxon>
        <taxon>Metazoa</taxon>
        <taxon>Ecdysozoa</taxon>
        <taxon>Arthropoda</taxon>
        <taxon>Hexapoda</taxon>
        <taxon>Insecta</taxon>
        <taxon>Pterygota</taxon>
        <taxon>Neoptera</taxon>
        <taxon>Endopterygota</taxon>
        <taxon>Coleoptera</taxon>
        <taxon>Polyphaga</taxon>
        <taxon>Cucujiformia</taxon>
        <taxon>Chrysomeloidea</taxon>
        <taxon>Cerambycidae</taxon>
        <taxon>Lamiinae</taxon>
        <taxon>Monochamini</taxon>
        <taxon>Molorchus</taxon>
    </lineage>
</organism>
<evidence type="ECO:0000313" key="1">
    <source>
        <dbReference type="EMBL" id="KAJ8974643.1"/>
    </source>
</evidence>
<dbReference type="EMBL" id="JAPWTJ010000955">
    <property type="protein sequence ID" value="KAJ8974643.1"/>
    <property type="molecule type" value="Genomic_DNA"/>
</dbReference>
<proteinExistence type="predicted"/>